<reference evidence="2 3" key="1">
    <citation type="journal article" date="2016" name="Nat. Commun.">
        <title>Ectomycorrhizal ecology is imprinted in the genome of the dominant symbiotic fungus Cenococcum geophilum.</title>
        <authorList>
            <consortium name="DOE Joint Genome Institute"/>
            <person name="Peter M."/>
            <person name="Kohler A."/>
            <person name="Ohm R.A."/>
            <person name="Kuo A."/>
            <person name="Krutzmann J."/>
            <person name="Morin E."/>
            <person name="Arend M."/>
            <person name="Barry K.W."/>
            <person name="Binder M."/>
            <person name="Choi C."/>
            <person name="Clum A."/>
            <person name="Copeland A."/>
            <person name="Grisel N."/>
            <person name="Haridas S."/>
            <person name="Kipfer T."/>
            <person name="LaButti K."/>
            <person name="Lindquist E."/>
            <person name="Lipzen A."/>
            <person name="Maire R."/>
            <person name="Meier B."/>
            <person name="Mihaltcheva S."/>
            <person name="Molinier V."/>
            <person name="Murat C."/>
            <person name="Poggeler S."/>
            <person name="Quandt C.A."/>
            <person name="Sperisen C."/>
            <person name="Tritt A."/>
            <person name="Tisserant E."/>
            <person name="Crous P.W."/>
            <person name="Henrissat B."/>
            <person name="Nehls U."/>
            <person name="Egli S."/>
            <person name="Spatafora J.W."/>
            <person name="Grigoriev I.V."/>
            <person name="Martin F.M."/>
        </authorList>
    </citation>
    <scope>NUCLEOTIDE SEQUENCE [LARGE SCALE GENOMIC DNA]</scope>
    <source>
        <strain evidence="2 3">CBS 459.81</strain>
    </source>
</reference>
<accession>A0A8E2E3V7</accession>
<dbReference type="AlphaFoldDB" id="A0A8E2E3V7"/>
<proteinExistence type="predicted"/>
<feature type="region of interest" description="Disordered" evidence="1">
    <location>
        <begin position="30"/>
        <end position="51"/>
    </location>
</feature>
<keyword evidence="3" id="KW-1185">Reference proteome</keyword>
<organism evidence="2 3">
    <name type="scientific">Lepidopterella palustris CBS 459.81</name>
    <dbReference type="NCBI Taxonomy" id="1314670"/>
    <lineage>
        <taxon>Eukaryota</taxon>
        <taxon>Fungi</taxon>
        <taxon>Dikarya</taxon>
        <taxon>Ascomycota</taxon>
        <taxon>Pezizomycotina</taxon>
        <taxon>Dothideomycetes</taxon>
        <taxon>Pleosporomycetidae</taxon>
        <taxon>Mytilinidiales</taxon>
        <taxon>Argynnaceae</taxon>
        <taxon>Lepidopterella</taxon>
    </lineage>
</organism>
<evidence type="ECO:0000313" key="2">
    <source>
        <dbReference type="EMBL" id="OCK76900.1"/>
    </source>
</evidence>
<protein>
    <submittedName>
        <fullName evidence="2">Uncharacterized protein</fullName>
    </submittedName>
</protein>
<dbReference type="OrthoDB" id="3819888at2759"/>
<name>A0A8E2E3V7_9PEZI</name>
<evidence type="ECO:0000256" key="1">
    <source>
        <dbReference type="SAM" id="MobiDB-lite"/>
    </source>
</evidence>
<dbReference type="EMBL" id="KV745170">
    <property type="protein sequence ID" value="OCK76900.1"/>
    <property type="molecule type" value="Genomic_DNA"/>
</dbReference>
<evidence type="ECO:0000313" key="3">
    <source>
        <dbReference type="Proteomes" id="UP000250266"/>
    </source>
</evidence>
<gene>
    <name evidence="2" type="ORF">K432DRAFT_385108</name>
</gene>
<sequence length="51" mass="5496">MLAAEVAKAGLKIGMNRIYAGVFPREITTQKSQDNQKSVMAKEYKGGGVLP</sequence>
<dbReference type="Proteomes" id="UP000250266">
    <property type="component" value="Unassembled WGS sequence"/>
</dbReference>